<dbReference type="RefSeq" id="WP_076516848.1">
    <property type="nucleotide sequence ID" value="NZ_FTOH01000008.1"/>
</dbReference>
<feature type="signal peptide" evidence="1">
    <location>
        <begin position="1"/>
        <end position="25"/>
    </location>
</feature>
<dbReference type="InterPro" id="IPR021431">
    <property type="entry name" value="DUF3080"/>
</dbReference>
<protein>
    <recommendedName>
        <fullName evidence="4">DUF3080 domain-containing protein</fullName>
    </recommendedName>
</protein>
<gene>
    <name evidence="2" type="ORF">SAMN05421686_10882</name>
</gene>
<accession>A0A1N7P1Y8</accession>
<name>A0A1N7P1Y8_9GAMM</name>
<dbReference type="Pfam" id="PF11279">
    <property type="entry name" value="DUF3080"/>
    <property type="match status" value="1"/>
</dbReference>
<feature type="chain" id="PRO_5012862622" description="DUF3080 domain-containing protein" evidence="1">
    <location>
        <begin position="26"/>
        <end position="353"/>
    </location>
</feature>
<proteinExistence type="predicted"/>
<evidence type="ECO:0000313" key="2">
    <source>
        <dbReference type="EMBL" id="SIT04556.1"/>
    </source>
</evidence>
<keyword evidence="1" id="KW-0732">Signal</keyword>
<evidence type="ECO:0000313" key="3">
    <source>
        <dbReference type="Proteomes" id="UP000185639"/>
    </source>
</evidence>
<keyword evidence="3" id="KW-1185">Reference proteome</keyword>
<dbReference type="EMBL" id="FTOH01000008">
    <property type="protein sequence ID" value="SIT04556.1"/>
    <property type="molecule type" value="Genomic_DNA"/>
</dbReference>
<evidence type="ECO:0008006" key="4">
    <source>
        <dbReference type="Google" id="ProtNLM"/>
    </source>
</evidence>
<sequence>MKSLRLVLTLVIAVALCGCSEGEQAALDDYLERLGRALQVESPESDGEALQAVLVDLPGRRQLSVNEPQLSINLLDFLSLSSCELGRVLGANNSSLGKLAAPSQRLHLQRDLMLSAPECIDVLGKDDPELAEKLRRLLQQKYDARMTYWWNAWFSSEEWQAFLSRSEGLIPMAESSAEDQTTLLAATQALAYVVQQGQQWQSGEWKYESAVMESHQQQMLATAAIGRWRLTNRALMDVSIKGARLLEQRLGDRPLCPAGRRTPQAEILQNVFHKYYAGVLQPYLSKTDRFGAELIGYLSVISSLAPTGVVDEWHVDVINVLEEERAAMLNAHHRHVTKWQDILAQCAMMPGSQ</sequence>
<dbReference type="AlphaFoldDB" id="A0A1N7P1Y8"/>
<evidence type="ECO:0000256" key="1">
    <source>
        <dbReference type="SAM" id="SignalP"/>
    </source>
</evidence>
<dbReference type="Proteomes" id="UP000185639">
    <property type="component" value="Unassembled WGS sequence"/>
</dbReference>
<dbReference type="PROSITE" id="PS51257">
    <property type="entry name" value="PROKAR_LIPOPROTEIN"/>
    <property type="match status" value="1"/>
</dbReference>
<organism evidence="2 3">
    <name type="scientific">Thalassolituus maritimus</name>
    <dbReference type="NCBI Taxonomy" id="484498"/>
    <lineage>
        <taxon>Bacteria</taxon>
        <taxon>Pseudomonadati</taxon>
        <taxon>Pseudomonadota</taxon>
        <taxon>Gammaproteobacteria</taxon>
        <taxon>Oceanospirillales</taxon>
        <taxon>Oceanospirillaceae</taxon>
        <taxon>Thalassolituus</taxon>
    </lineage>
</organism>
<reference evidence="3" key="1">
    <citation type="submission" date="2017-01" db="EMBL/GenBank/DDBJ databases">
        <authorList>
            <person name="Varghese N."/>
            <person name="Submissions S."/>
        </authorList>
    </citation>
    <scope>NUCLEOTIDE SEQUENCE [LARGE SCALE GENOMIC DNA]</scope>
    <source>
        <strain evidence="3">DSM 24913</strain>
    </source>
</reference>
<dbReference type="STRING" id="484498.SAMN05421686_10882"/>